<evidence type="ECO:0000313" key="3">
    <source>
        <dbReference type="Proteomes" id="UP000268014"/>
    </source>
</evidence>
<dbReference type="EMBL" id="UZAF01019545">
    <property type="protein sequence ID" value="VDO61292.1"/>
    <property type="molecule type" value="Genomic_DNA"/>
</dbReference>
<protein>
    <submittedName>
        <fullName evidence="2 4">Uncharacterized protein</fullName>
    </submittedName>
</protein>
<keyword evidence="3" id="KW-1185">Reference proteome</keyword>
<organism evidence="4">
    <name type="scientific">Haemonchus placei</name>
    <name type="common">Barber's pole worm</name>
    <dbReference type="NCBI Taxonomy" id="6290"/>
    <lineage>
        <taxon>Eukaryota</taxon>
        <taxon>Metazoa</taxon>
        <taxon>Ecdysozoa</taxon>
        <taxon>Nematoda</taxon>
        <taxon>Chromadorea</taxon>
        <taxon>Rhabditida</taxon>
        <taxon>Rhabditina</taxon>
        <taxon>Rhabditomorpha</taxon>
        <taxon>Strongyloidea</taxon>
        <taxon>Trichostrongylidae</taxon>
        <taxon>Haemonchus</taxon>
    </lineage>
</organism>
<evidence type="ECO:0000313" key="2">
    <source>
        <dbReference type="EMBL" id="VDO61292.1"/>
    </source>
</evidence>
<dbReference type="Proteomes" id="UP000268014">
    <property type="component" value="Unassembled WGS sequence"/>
</dbReference>
<accession>A0A0N4WXZ3</accession>
<name>A0A0N4WXZ3_HAEPC</name>
<dbReference type="WBParaSite" id="HPLM_0001671201-mRNA-1">
    <property type="protein sequence ID" value="HPLM_0001671201-mRNA-1"/>
    <property type="gene ID" value="HPLM_0001671201"/>
</dbReference>
<proteinExistence type="predicted"/>
<evidence type="ECO:0000313" key="4">
    <source>
        <dbReference type="WBParaSite" id="HPLM_0001671201-mRNA-1"/>
    </source>
</evidence>
<reference evidence="4" key="1">
    <citation type="submission" date="2017-02" db="UniProtKB">
        <authorList>
            <consortium name="WormBaseParasite"/>
        </authorList>
    </citation>
    <scope>IDENTIFICATION</scope>
</reference>
<feature type="region of interest" description="Disordered" evidence="1">
    <location>
        <begin position="1"/>
        <end position="39"/>
    </location>
</feature>
<reference evidence="2 3" key="2">
    <citation type="submission" date="2018-11" db="EMBL/GenBank/DDBJ databases">
        <authorList>
            <consortium name="Pathogen Informatics"/>
        </authorList>
    </citation>
    <scope>NUCLEOTIDE SEQUENCE [LARGE SCALE GENOMIC DNA]</scope>
    <source>
        <strain evidence="2 3">MHpl1</strain>
    </source>
</reference>
<evidence type="ECO:0000256" key="1">
    <source>
        <dbReference type="SAM" id="MobiDB-lite"/>
    </source>
</evidence>
<sequence length="96" mass="10616">MHSPASPERSPHTPVRNTEAPDDMEMEETRSGSGVSSYNELDKLNREVMALLSTAAIKCDNELSKTTWFDASKRESIMAVVSEQSTLVKELVCIIS</sequence>
<gene>
    <name evidence="2" type="ORF">HPLM_LOCUS16704</name>
</gene>
<dbReference type="AlphaFoldDB" id="A0A0N4WXZ3"/>